<protein>
    <submittedName>
        <fullName evidence="2">Predicted protein</fullName>
    </submittedName>
</protein>
<sequence length="91" mass="9656">MRAAGGIVGAASGGARGSWTLVGEHAPELVRLPFGSRVYSGPDTRRMMQQGAWASMLNAPRSGRRPVHADAGREQGAEGRAGDSLRRQQTR</sequence>
<name>D9X325_STRVT</name>
<gene>
    <name evidence="2" type="ORF">SSQG_00059</name>
</gene>
<dbReference type="HOGENOM" id="CLU_2425811_0_0_11"/>
<dbReference type="EMBL" id="GG657757">
    <property type="protein sequence ID" value="EFL29541.1"/>
    <property type="molecule type" value="Genomic_DNA"/>
</dbReference>
<evidence type="ECO:0000256" key="1">
    <source>
        <dbReference type="SAM" id="MobiDB-lite"/>
    </source>
</evidence>
<dbReference type="Proteomes" id="UP000004184">
    <property type="component" value="Unassembled WGS sequence"/>
</dbReference>
<evidence type="ECO:0000313" key="2">
    <source>
        <dbReference type="EMBL" id="EFL29541.1"/>
    </source>
</evidence>
<dbReference type="AlphaFoldDB" id="D9X325"/>
<evidence type="ECO:0000313" key="3">
    <source>
        <dbReference type="Proteomes" id="UP000004184"/>
    </source>
</evidence>
<feature type="region of interest" description="Disordered" evidence="1">
    <location>
        <begin position="57"/>
        <end position="91"/>
    </location>
</feature>
<proteinExistence type="predicted"/>
<feature type="compositionally biased region" description="Basic and acidic residues" evidence="1">
    <location>
        <begin position="67"/>
        <end position="91"/>
    </location>
</feature>
<accession>D9X325</accession>
<keyword evidence="3" id="KW-1185">Reference proteome</keyword>
<dbReference type="STRING" id="591159.SSQG_00059"/>
<reference evidence="3" key="1">
    <citation type="submission" date="2009-02" db="EMBL/GenBank/DDBJ databases">
        <title>Annotation of Streptomyces viridochromogenes strain DSM 40736.</title>
        <authorList>
            <consortium name="The Broad Institute Genome Sequencing Platform"/>
            <consortium name="Broad Institute Microbial Sequencing Center"/>
            <person name="Fischbach M."/>
            <person name="Godfrey P."/>
            <person name="Ward D."/>
            <person name="Young S."/>
            <person name="Zeng Q."/>
            <person name="Koehrsen M."/>
            <person name="Alvarado L."/>
            <person name="Berlin A.M."/>
            <person name="Bochicchio J."/>
            <person name="Borenstein D."/>
            <person name="Chapman S.B."/>
            <person name="Chen Z."/>
            <person name="Engels R."/>
            <person name="Freedman E."/>
            <person name="Gellesch M."/>
            <person name="Goldberg J."/>
            <person name="Griggs A."/>
            <person name="Gujja S."/>
            <person name="Heilman E.R."/>
            <person name="Heiman D.I."/>
            <person name="Hepburn T.A."/>
            <person name="Howarth C."/>
            <person name="Jen D."/>
            <person name="Larson L."/>
            <person name="Lewis B."/>
            <person name="Mehta T."/>
            <person name="Park D."/>
            <person name="Pearson M."/>
            <person name="Richards J."/>
            <person name="Roberts A."/>
            <person name="Saif S."/>
            <person name="Shea T.D."/>
            <person name="Shenoy N."/>
            <person name="Sisk P."/>
            <person name="Stolte C."/>
            <person name="Sykes S.N."/>
            <person name="Thomson T."/>
            <person name="Walk T."/>
            <person name="White J."/>
            <person name="Yandava C."/>
            <person name="Straight P."/>
            <person name="Clardy J."/>
            <person name="Hung D."/>
            <person name="Kolter R."/>
            <person name="Mekalanos J."/>
            <person name="Walker S."/>
            <person name="Walsh C.T."/>
            <person name="Wieland-Brown L.C."/>
            <person name="Haas B."/>
            <person name="Nusbaum C."/>
            <person name="Birren B."/>
        </authorList>
    </citation>
    <scope>NUCLEOTIDE SEQUENCE [LARGE SCALE GENOMIC DNA]</scope>
    <source>
        <strain evidence="3">DSM 40736 / JCM 4977 / BCRC 1201 / Tue 494</strain>
    </source>
</reference>
<organism evidence="2 3">
    <name type="scientific">Streptomyces viridochromogenes (strain DSM 40736 / JCM 4977 / BCRC 1201 / Tue 494)</name>
    <dbReference type="NCBI Taxonomy" id="591159"/>
    <lineage>
        <taxon>Bacteria</taxon>
        <taxon>Bacillati</taxon>
        <taxon>Actinomycetota</taxon>
        <taxon>Actinomycetes</taxon>
        <taxon>Kitasatosporales</taxon>
        <taxon>Streptomycetaceae</taxon>
        <taxon>Streptomyces</taxon>
    </lineage>
</organism>